<accession>Q5AUN9</accession>
<dbReference type="GeneID" id="2869264"/>
<dbReference type="Proteomes" id="UP000000560">
    <property type="component" value="Chromosome II"/>
</dbReference>
<reference evidence="3" key="2">
    <citation type="journal article" date="2009" name="Fungal Genet. Biol.">
        <title>The 2008 update of the Aspergillus nidulans genome annotation: a community effort.</title>
        <authorList>
            <person name="Wortman J.R."/>
            <person name="Gilsenan J.M."/>
            <person name="Joardar V."/>
            <person name="Deegan J."/>
            <person name="Clutterbuck J."/>
            <person name="Andersen M.R."/>
            <person name="Archer D."/>
            <person name="Bencina M."/>
            <person name="Braus G."/>
            <person name="Coutinho P."/>
            <person name="von Dohren H."/>
            <person name="Doonan J."/>
            <person name="Driessen A.J."/>
            <person name="Durek P."/>
            <person name="Espeso E."/>
            <person name="Fekete E."/>
            <person name="Flipphi M."/>
            <person name="Estrada C.G."/>
            <person name="Geysens S."/>
            <person name="Goldman G."/>
            <person name="de Groot P.W."/>
            <person name="Hansen K."/>
            <person name="Harris S.D."/>
            <person name="Heinekamp T."/>
            <person name="Helmstaedt K."/>
            <person name="Henrissat B."/>
            <person name="Hofmann G."/>
            <person name="Homan T."/>
            <person name="Horio T."/>
            <person name="Horiuchi H."/>
            <person name="James S."/>
            <person name="Jones M."/>
            <person name="Karaffa L."/>
            <person name="Karanyi Z."/>
            <person name="Kato M."/>
            <person name="Keller N."/>
            <person name="Kelly D.E."/>
            <person name="Kiel J.A."/>
            <person name="Kim J.M."/>
            <person name="van der Klei I.J."/>
            <person name="Klis F.M."/>
            <person name="Kovalchuk A."/>
            <person name="Krasevec N."/>
            <person name="Kubicek C.P."/>
            <person name="Liu B."/>
            <person name="Maccabe A."/>
            <person name="Meyer V."/>
            <person name="Mirabito P."/>
            <person name="Miskei M."/>
            <person name="Mos M."/>
            <person name="Mullins J."/>
            <person name="Nelson D.R."/>
            <person name="Nielsen J."/>
            <person name="Oakley B.R."/>
            <person name="Osmani S.A."/>
            <person name="Pakula T."/>
            <person name="Paszewski A."/>
            <person name="Paulsen I."/>
            <person name="Pilsyk S."/>
            <person name="Pocsi I."/>
            <person name="Punt P.J."/>
            <person name="Ram A.F."/>
            <person name="Ren Q."/>
            <person name="Robellet X."/>
            <person name="Robson G."/>
            <person name="Seiboth B."/>
            <person name="van Solingen P."/>
            <person name="Specht T."/>
            <person name="Sun J."/>
            <person name="Taheri-Talesh N."/>
            <person name="Takeshita N."/>
            <person name="Ussery D."/>
            <person name="vanKuyk P.A."/>
            <person name="Visser H."/>
            <person name="van de Vondervoort P.J."/>
            <person name="de Vries R.P."/>
            <person name="Walton J."/>
            <person name="Xiang X."/>
            <person name="Xiong Y."/>
            <person name="Zeng A.P."/>
            <person name="Brandt B.W."/>
            <person name="Cornell M.J."/>
            <person name="van den Hondel C.A."/>
            <person name="Visser J."/>
            <person name="Oliver S.G."/>
            <person name="Turner G."/>
        </authorList>
    </citation>
    <scope>GENOME REANNOTATION</scope>
    <source>
        <strain evidence="3">FGSC A4 / ATCC 38163 / CBS 112.46 / NRRL 194 / M139</strain>
    </source>
</reference>
<name>Q5AUN9_EMENI</name>
<sequence>MPSSLKVGAEVQIQHLNQAKASSGSGSAFGSSEDRAYTEGAGVKRLAVANPDPPSPSSSSSLSSFGRDRFQICTRVQICPLVFALSLRVRRADSECSEALARSKPLFHPRNSPHPQEGDVSDDLYSLRSILEDKPAPASSASSPSARSPSPSPQAASGPQREHKPQAQAPSTAYTSMPLPTKDTAGRKIVIYLSNHGPGPKIIPQKDGVFIRTKYAVEIASVQFGSGSYTDTRPCSNAPASTFVSSLRAAAGATNSSSSFSEISSSRSSTSTLSASIESDCTATNEIAGLDISKVKPAYFYGVLRAGTHAMQRSASRESDSAQRRRRRKRRVKATESDRS</sequence>
<evidence type="ECO:0000313" key="2">
    <source>
        <dbReference type="EMBL" id="CBF73663.1"/>
    </source>
</evidence>
<evidence type="ECO:0000313" key="3">
    <source>
        <dbReference type="Proteomes" id="UP000000560"/>
    </source>
</evidence>
<organism evidence="2 3">
    <name type="scientific">Emericella nidulans (strain FGSC A4 / ATCC 38163 / CBS 112.46 / NRRL 194 / M139)</name>
    <name type="common">Aspergillus nidulans</name>
    <dbReference type="NCBI Taxonomy" id="227321"/>
    <lineage>
        <taxon>Eukaryota</taxon>
        <taxon>Fungi</taxon>
        <taxon>Dikarya</taxon>
        <taxon>Ascomycota</taxon>
        <taxon>Pezizomycotina</taxon>
        <taxon>Eurotiomycetes</taxon>
        <taxon>Eurotiomycetidae</taxon>
        <taxon>Eurotiales</taxon>
        <taxon>Aspergillaceae</taxon>
        <taxon>Aspergillus</taxon>
        <taxon>Aspergillus subgen. Nidulantes</taxon>
    </lineage>
</organism>
<dbReference type="AlphaFoldDB" id="Q5AUN9"/>
<feature type="region of interest" description="Disordered" evidence="1">
    <location>
        <begin position="310"/>
        <end position="340"/>
    </location>
</feature>
<dbReference type="InParanoid" id="Q5AUN9"/>
<feature type="region of interest" description="Disordered" evidence="1">
    <location>
        <begin position="17"/>
        <end position="64"/>
    </location>
</feature>
<feature type="compositionally biased region" description="Low complexity" evidence="1">
    <location>
        <begin position="136"/>
        <end position="157"/>
    </location>
</feature>
<evidence type="ECO:0000256" key="1">
    <source>
        <dbReference type="SAM" id="MobiDB-lite"/>
    </source>
</evidence>
<accession>C8V5L2</accession>
<proteinExistence type="predicted"/>
<dbReference type="OMA" id="THAMQRS"/>
<feature type="compositionally biased region" description="Low complexity" evidence="1">
    <location>
        <begin position="19"/>
        <end position="31"/>
    </location>
</feature>
<reference evidence="3" key="1">
    <citation type="journal article" date="2005" name="Nature">
        <title>Sequencing of Aspergillus nidulans and comparative analysis with A. fumigatus and A. oryzae.</title>
        <authorList>
            <person name="Galagan J.E."/>
            <person name="Calvo S.E."/>
            <person name="Cuomo C."/>
            <person name="Ma L.J."/>
            <person name="Wortman J.R."/>
            <person name="Batzoglou S."/>
            <person name="Lee S.I."/>
            <person name="Basturkmen M."/>
            <person name="Spevak C.C."/>
            <person name="Clutterbuck J."/>
            <person name="Kapitonov V."/>
            <person name="Jurka J."/>
            <person name="Scazzocchio C."/>
            <person name="Farman M."/>
            <person name="Butler J."/>
            <person name="Purcell S."/>
            <person name="Harris S."/>
            <person name="Braus G.H."/>
            <person name="Draht O."/>
            <person name="Busch S."/>
            <person name="D'Enfert C."/>
            <person name="Bouchier C."/>
            <person name="Goldman G.H."/>
            <person name="Bell-Pedersen D."/>
            <person name="Griffiths-Jones S."/>
            <person name="Doonan J.H."/>
            <person name="Yu J."/>
            <person name="Vienken K."/>
            <person name="Pain A."/>
            <person name="Freitag M."/>
            <person name="Selker E.U."/>
            <person name="Archer D.B."/>
            <person name="Penalva M.A."/>
            <person name="Oakley B.R."/>
            <person name="Momany M."/>
            <person name="Tanaka T."/>
            <person name="Kumagai T."/>
            <person name="Asai K."/>
            <person name="Machida M."/>
            <person name="Nierman W.C."/>
            <person name="Denning D.W."/>
            <person name="Caddick M."/>
            <person name="Hynes M."/>
            <person name="Paoletti M."/>
            <person name="Fischer R."/>
            <person name="Miller B."/>
            <person name="Dyer P."/>
            <person name="Sachs M.S."/>
            <person name="Osmani S.A."/>
            <person name="Birren B.W."/>
        </authorList>
    </citation>
    <scope>NUCLEOTIDE SEQUENCE [LARGE SCALE GENOMIC DNA]</scope>
    <source>
        <strain evidence="3">FGSC A4 / ATCC 38163 / CBS 112.46 / NRRL 194 / M139</strain>
    </source>
</reference>
<dbReference type="HOGENOM" id="CLU_816428_0_0_1"/>
<dbReference type="EMBL" id="BN001302">
    <property type="protein sequence ID" value="CBF73663.1"/>
    <property type="molecule type" value="Genomic_DNA"/>
</dbReference>
<dbReference type="KEGG" id="ani:ANIA_07991"/>
<feature type="region of interest" description="Disordered" evidence="1">
    <location>
        <begin position="134"/>
        <end position="181"/>
    </location>
</feature>
<protein>
    <submittedName>
        <fullName evidence="2">Uncharacterized protein</fullName>
    </submittedName>
</protein>
<dbReference type="RefSeq" id="XP_681260.1">
    <property type="nucleotide sequence ID" value="XM_676168.1"/>
</dbReference>
<gene>
    <name evidence="2" type="ORF">ANIA_07991</name>
</gene>
<keyword evidence="3" id="KW-1185">Reference proteome</keyword>